<dbReference type="EMBL" id="GL376636">
    <property type="status" value="NOT_ANNOTATED_CDS"/>
    <property type="molecule type" value="Genomic_DNA"/>
</dbReference>
<feature type="region of interest" description="Disordered" evidence="1">
    <location>
        <begin position="47"/>
        <end position="67"/>
    </location>
</feature>
<dbReference type="VEuPathDB" id="FungiDB:PYU1_G000466"/>
<dbReference type="eggNOG" id="ENOG502QY66">
    <property type="taxonomic scope" value="Eukaryota"/>
</dbReference>
<evidence type="ECO:0000256" key="2">
    <source>
        <dbReference type="SAM" id="Phobius"/>
    </source>
</evidence>
<feature type="transmembrane region" description="Helical" evidence="2">
    <location>
        <begin position="159"/>
        <end position="178"/>
    </location>
</feature>
<dbReference type="EnsemblProtists" id="PYU1_T000466">
    <property type="protein sequence ID" value="PYU1_T000466"/>
    <property type="gene ID" value="PYU1_G000466"/>
</dbReference>
<dbReference type="OMA" id="SAWVAHP"/>
<organism evidence="3 4">
    <name type="scientific">Globisporangium ultimum (strain ATCC 200006 / CBS 805.95 / DAOM BR144)</name>
    <name type="common">Pythium ultimum</name>
    <dbReference type="NCBI Taxonomy" id="431595"/>
    <lineage>
        <taxon>Eukaryota</taxon>
        <taxon>Sar</taxon>
        <taxon>Stramenopiles</taxon>
        <taxon>Oomycota</taxon>
        <taxon>Peronosporomycetes</taxon>
        <taxon>Pythiales</taxon>
        <taxon>Pythiaceae</taxon>
        <taxon>Globisporangium</taxon>
    </lineage>
</organism>
<dbReference type="Proteomes" id="UP000019132">
    <property type="component" value="Unassembled WGS sequence"/>
</dbReference>
<keyword evidence="4" id="KW-1185">Reference proteome</keyword>
<keyword evidence="2" id="KW-0472">Membrane</keyword>
<evidence type="ECO:0000256" key="1">
    <source>
        <dbReference type="SAM" id="MobiDB-lite"/>
    </source>
</evidence>
<evidence type="ECO:0000313" key="3">
    <source>
        <dbReference type="EnsemblProtists" id="PYU1_T000466"/>
    </source>
</evidence>
<protein>
    <submittedName>
        <fullName evidence="3">Uncharacterized protein</fullName>
    </submittedName>
</protein>
<keyword evidence="2" id="KW-1133">Transmembrane helix</keyword>
<reference evidence="4" key="2">
    <citation type="submission" date="2010-04" db="EMBL/GenBank/DDBJ databases">
        <authorList>
            <person name="Buell R."/>
            <person name="Hamilton J."/>
            <person name="Hostetler J."/>
        </authorList>
    </citation>
    <scope>NUCLEOTIDE SEQUENCE [LARGE SCALE GENOMIC DNA]</scope>
    <source>
        <strain evidence="4">DAOM:BR144</strain>
    </source>
</reference>
<name>K3W675_GLOUD</name>
<dbReference type="AlphaFoldDB" id="K3W675"/>
<keyword evidence="2" id="KW-0812">Transmembrane</keyword>
<accession>K3W675</accession>
<dbReference type="HOGENOM" id="CLU_356622_0_0_1"/>
<proteinExistence type="predicted"/>
<sequence length="651" mass="73189">MMEEMDASAAASTTRLRRRSFYENMDPDPSAFAPPPLETAALHDKDAGASLASSSPHGPLAATGTADADLPSESGVAVAVGSSSSHARGHGYRGGVLGALAQWALAILWSGVQSVKMWLLLRWQRLRLHEQPPFRYIRLLREKSEAAAAVKHWAYPTQWITFGCVSLVLLQMVIYWYFQLQHLELKVKECVFHEQLMPSVNTKEMAVPSSSGAALRYLERRFEQHYNPLGHAQKNKPRLPWSCISIVVTDGKDAMAQTNDMAFLLPRSHVLQPNAINTVASRFQLAIGASPVDRTEHAGVLGALFPLRSFRKELFAHGFPDLVLVKSEYALSKMIKYRQEQQEELHHNVQRAAADGNDLAHHGLSRSQFGIFLMKTTVLDIYNRRILKNWDAFLHVVVVSKQDKKEQFTKELLSMWLQHPEWPTLHVRFEKESVALCGSYVRYMSSIKSDAADHHKEEGANEDEEYRMPSNIDITCDETSNNQTAIVELKNQIGMHLFPSPPETEELEEKALESLAVGAMVISYNTPIMQEWIPDSCGLRVGTFELPHLSRTDLDKSEEGALALPVVQVTSSDIEYAIEEFLGLDRVNRVAMGRAARLHYLRMQTHYLSAVAALDSAVCEDDNDESIDVQSEIGQRSRKKVEVETLRVFLY</sequence>
<evidence type="ECO:0000313" key="4">
    <source>
        <dbReference type="Proteomes" id="UP000019132"/>
    </source>
</evidence>
<dbReference type="InParanoid" id="K3W675"/>
<reference evidence="3" key="3">
    <citation type="submission" date="2015-02" db="UniProtKB">
        <authorList>
            <consortium name="EnsemblProtists"/>
        </authorList>
    </citation>
    <scope>IDENTIFICATION</scope>
    <source>
        <strain evidence="3">DAOM BR144</strain>
    </source>
</reference>
<reference evidence="4" key="1">
    <citation type="journal article" date="2010" name="Genome Biol.">
        <title>Genome sequence of the necrotrophic plant pathogen Pythium ultimum reveals original pathogenicity mechanisms and effector repertoire.</title>
        <authorList>
            <person name="Levesque C.A."/>
            <person name="Brouwer H."/>
            <person name="Cano L."/>
            <person name="Hamilton J.P."/>
            <person name="Holt C."/>
            <person name="Huitema E."/>
            <person name="Raffaele S."/>
            <person name="Robideau G.P."/>
            <person name="Thines M."/>
            <person name="Win J."/>
            <person name="Zerillo M.M."/>
            <person name="Beakes G.W."/>
            <person name="Boore J.L."/>
            <person name="Busam D."/>
            <person name="Dumas B."/>
            <person name="Ferriera S."/>
            <person name="Fuerstenberg S.I."/>
            <person name="Gachon C.M."/>
            <person name="Gaulin E."/>
            <person name="Govers F."/>
            <person name="Grenville-Briggs L."/>
            <person name="Horner N."/>
            <person name="Hostetler J."/>
            <person name="Jiang R.H."/>
            <person name="Johnson J."/>
            <person name="Krajaejun T."/>
            <person name="Lin H."/>
            <person name="Meijer H.J."/>
            <person name="Moore B."/>
            <person name="Morris P."/>
            <person name="Phuntmart V."/>
            <person name="Puiu D."/>
            <person name="Shetty J."/>
            <person name="Stajich J.E."/>
            <person name="Tripathy S."/>
            <person name="Wawra S."/>
            <person name="van West P."/>
            <person name="Whitty B.R."/>
            <person name="Coutinho P.M."/>
            <person name="Henrissat B."/>
            <person name="Martin F."/>
            <person name="Thomas P.D."/>
            <person name="Tyler B.M."/>
            <person name="De Vries R.P."/>
            <person name="Kamoun S."/>
            <person name="Yandell M."/>
            <person name="Tisserat N."/>
            <person name="Buell C.R."/>
        </authorList>
    </citation>
    <scope>NUCLEOTIDE SEQUENCE</scope>
    <source>
        <strain evidence="4">DAOM:BR144</strain>
    </source>
</reference>